<feature type="transmembrane region" description="Helical" evidence="6">
    <location>
        <begin position="225"/>
        <end position="244"/>
    </location>
</feature>
<dbReference type="EMBL" id="BMXY01000004">
    <property type="protein sequence ID" value="GGZ69923.1"/>
    <property type="molecule type" value="Genomic_DNA"/>
</dbReference>
<keyword evidence="10" id="KW-1185">Reference proteome</keyword>
<keyword evidence="4 6" id="KW-1133">Transmembrane helix</keyword>
<keyword evidence="5 6" id="KW-0472">Membrane</keyword>
<dbReference type="PANTHER" id="PTHR36115">
    <property type="entry name" value="PROLINE-RICH ANTIGEN HOMOLOG-RELATED"/>
    <property type="match status" value="1"/>
</dbReference>
<dbReference type="InterPro" id="IPR051791">
    <property type="entry name" value="Pra-immunoreactive"/>
</dbReference>
<feature type="transmembrane region" description="Helical" evidence="6">
    <location>
        <begin position="167"/>
        <end position="189"/>
    </location>
</feature>
<dbReference type="Proteomes" id="UP000643403">
    <property type="component" value="Unassembled WGS sequence"/>
</dbReference>
<sequence length="312" mass="33403">MTAWYYSDTQRNRLGPVAASDLELLHNNGQLAPEILVWREGMPDWKPWREVMAEVLGGPVATPARASFAIARDDTPGGGNPYEVVERVQPASPYSAPSAALGHGYASAVTDGEVVYAGFWKRFAAYTIDSFIVGIAGFAVQMVVAGVVFGGMAAVSSNPSEMFATGAGILGVLVMYLSPLVLAAVYYGFFHASANQASLGKMAVGIKVTDEHGGHISFWRGFGRYFGLILSSIPLGIGLMMAGFTDRKRALHDMLCSTLVVDKWAFTAHPERQRHELGTVTIVILCISALFVVGYILLIGFFITALGAGMGR</sequence>
<proteinExistence type="predicted"/>
<organism evidence="9 10">
    <name type="scientific">Cognatilysobacter xinjiangensis</name>
    <dbReference type="NCBI Taxonomy" id="546892"/>
    <lineage>
        <taxon>Bacteria</taxon>
        <taxon>Pseudomonadati</taxon>
        <taxon>Pseudomonadota</taxon>
        <taxon>Gammaproteobacteria</taxon>
        <taxon>Lysobacterales</taxon>
        <taxon>Lysobacteraceae</taxon>
        <taxon>Cognatilysobacter</taxon>
    </lineage>
</organism>
<gene>
    <name evidence="9" type="ORF">GCM10008101_25210</name>
</gene>
<evidence type="ECO:0000313" key="9">
    <source>
        <dbReference type="EMBL" id="GGZ69923.1"/>
    </source>
</evidence>
<evidence type="ECO:0000313" key="10">
    <source>
        <dbReference type="Proteomes" id="UP000643403"/>
    </source>
</evidence>
<evidence type="ECO:0000256" key="4">
    <source>
        <dbReference type="ARBA" id="ARBA00022989"/>
    </source>
</evidence>
<evidence type="ECO:0000256" key="1">
    <source>
        <dbReference type="ARBA" id="ARBA00004651"/>
    </source>
</evidence>
<evidence type="ECO:0000259" key="7">
    <source>
        <dbReference type="Pfam" id="PF06271"/>
    </source>
</evidence>
<feature type="domain" description="RDD" evidence="7">
    <location>
        <begin position="116"/>
        <end position="256"/>
    </location>
</feature>
<dbReference type="InterPro" id="IPR025640">
    <property type="entry name" value="GYF_2"/>
</dbReference>
<dbReference type="Pfam" id="PF14237">
    <property type="entry name" value="GYF_2"/>
    <property type="match status" value="1"/>
</dbReference>
<comment type="caution">
    <text evidence="9">The sequence shown here is derived from an EMBL/GenBank/DDBJ whole genome shotgun (WGS) entry which is preliminary data.</text>
</comment>
<evidence type="ECO:0000256" key="6">
    <source>
        <dbReference type="SAM" id="Phobius"/>
    </source>
</evidence>
<name>A0ABQ3C6D1_9GAMM</name>
<keyword evidence="2" id="KW-1003">Cell membrane</keyword>
<keyword evidence="3 6" id="KW-0812">Transmembrane</keyword>
<comment type="subcellular location">
    <subcellularLocation>
        <location evidence="1">Cell membrane</location>
        <topology evidence="1">Multi-pass membrane protein</topology>
    </subcellularLocation>
</comment>
<protein>
    <recommendedName>
        <fullName evidence="11">RDD family protein</fullName>
    </recommendedName>
</protein>
<dbReference type="Pfam" id="PF06271">
    <property type="entry name" value="RDD"/>
    <property type="match status" value="1"/>
</dbReference>
<feature type="domain" description="GYF" evidence="8">
    <location>
        <begin position="4"/>
        <end position="51"/>
    </location>
</feature>
<evidence type="ECO:0000259" key="8">
    <source>
        <dbReference type="Pfam" id="PF14237"/>
    </source>
</evidence>
<evidence type="ECO:0000256" key="3">
    <source>
        <dbReference type="ARBA" id="ARBA00022692"/>
    </source>
</evidence>
<dbReference type="PANTHER" id="PTHR36115:SF6">
    <property type="entry name" value="PROLINE-RICH ANTIGEN HOMOLOG"/>
    <property type="match status" value="1"/>
</dbReference>
<evidence type="ECO:0000256" key="5">
    <source>
        <dbReference type="ARBA" id="ARBA00023136"/>
    </source>
</evidence>
<accession>A0ABQ3C6D1</accession>
<feature type="transmembrane region" description="Helical" evidence="6">
    <location>
        <begin position="282"/>
        <end position="308"/>
    </location>
</feature>
<evidence type="ECO:0008006" key="11">
    <source>
        <dbReference type="Google" id="ProtNLM"/>
    </source>
</evidence>
<reference evidence="10" key="1">
    <citation type="journal article" date="2019" name="Int. J. Syst. Evol. Microbiol.">
        <title>The Global Catalogue of Microorganisms (GCM) 10K type strain sequencing project: providing services to taxonomists for standard genome sequencing and annotation.</title>
        <authorList>
            <consortium name="The Broad Institute Genomics Platform"/>
            <consortium name="The Broad Institute Genome Sequencing Center for Infectious Disease"/>
            <person name="Wu L."/>
            <person name="Ma J."/>
        </authorList>
    </citation>
    <scope>NUCLEOTIDE SEQUENCE [LARGE SCALE GENOMIC DNA]</scope>
    <source>
        <strain evidence="10">KCTC 22558</strain>
    </source>
</reference>
<evidence type="ECO:0000256" key="2">
    <source>
        <dbReference type="ARBA" id="ARBA00022475"/>
    </source>
</evidence>
<dbReference type="RefSeq" id="WP_189450545.1">
    <property type="nucleotide sequence ID" value="NZ_BMXY01000004.1"/>
</dbReference>
<dbReference type="InterPro" id="IPR010432">
    <property type="entry name" value="RDD"/>
</dbReference>
<feature type="transmembrane region" description="Helical" evidence="6">
    <location>
        <begin position="131"/>
        <end position="155"/>
    </location>
</feature>